<dbReference type="InterPro" id="IPR011063">
    <property type="entry name" value="TilS/TtcA_N"/>
</dbReference>
<protein>
    <recommendedName>
        <fullName evidence="1">tRNA(Ile)-lysidine synthetase</fullName>
        <ecNumber evidence="1">6.3.4.19</ecNumber>
    </recommendedName>
</protein>
<reference evidence="8" key="1">
    <citation type="submission" date="2016-10" db="EMBL/GenBank/DDBJ databases">
        <authorList>
            <person name="de Groot N.N."/>
        </authorList>
    </citation>
    <scope>NUCLEOTIDE SEQUENCE</scope>
</reference>
<dbReference type="HAMAP" id="MF_01161">
    <property type="entry name" value="tRNA_Ile_lys_synt"/>
    <property type="match status" value="1"/>
</dbReference>
<dbReference type="PANTHER" id="PTHR43033:SF1">
    <property type="entry name" value="TRNA(ILE)-LYSIDINE SYNTHASE-RELATED"/>
    <property type="match status" value="1"/>
</dbReference>
<accession>A0A1W1BXZ3</accession>
<dbReference type="InterPro" id="IPR012795">
    <property type="entry name" value="tRNA_Ile_lys_synt_N"/>
</dbReference>
<name>A0A1W1BXZ3_9ZZZZ</name>
<dbReference type="Gene3D" id="3.40.50.620">
    <property type="entry name" value="HUPs"/>
    <property type="match status" value="1"/>
</dbReference>
<proteinExistence type="inferred from homology"/>
<dbReference type="PANTHER" id="PTHR43033">
    <property type="entry name" value="TRNA(ILE)-LYSIDINE SYNTHASE-RELATED"/>
    <property type="match status" value="1"/>
</dbReference>
<comment type="catalytic activity">
    <reaction evidence="6">
        <text>cytidine(34) in tRNA(Ile2) + L-lysine + ATP = lysidine(34) in tRNA(Ile2) + AMP + diphosphate + H(+)</text>
        <dbReference type="Rhea" id="RHEA:43744"/>
        <dbReference type="Rhea" id="RHEA-COMP:10625"/>
        <dbReference type="Rhea" id="RHEA-COMP:10670"/>
        <dbReference type="ChEBI" id="CHEBI:15378"/>
        <dbReference type="ChEBI" id="CHEBI:30616"/>
        <dbReference type="ChEBI" id="CHEBI:32551"/>
        <dbReference type="ChEBI" id="CHEBI:33019"/>
        <dbReference type="ChEBI" id="CHEBI:82748"/>
        <dbReference type="ChEBI" id="CHEBI:83665"/>
        <dbReference type="ChEBI" id="CHEBI:456215"/>
        <dbReference type="EC" id="6.3.4.19"/>
    </reaction>
</comment>
<evidence type="ECO:0000256" key="2">
    <source>
        <dbReference type="ARBA" id="ARBA00022598"/>
    </source>
</evidence>
<evidence type="ECO:0000256" key="4">
    <source>
        <dbReference type="ARBA" id="ARBA00022741"/>
    </source>
</evidence>
<dbReference type="GO" id="GO:0005524">
    <property type="term" value="F:ATP binding"/>
    <property type="evidence" value="ECO:0007669"/>
    <property type="project" value="UniProtKB-KW"/>
</dbReference>
<keyword evidence="4" id="KW-0547">Nucleotide-binding</keyword>
<evidence type="ECO:0000256" key="5">
    <source>
        <dbReference type="ARBA" id="ARBA00022840"/>
    </source>
</evidence>
<dbReference type="SUPFAM" id="SSF52402">
    <property type="entry name" value="Adenine nucleotide alpha hydrolases-like"/>
    <property type="match status" value="1"/>
</dbReference>
<dbReference type="NCBIfam" id="TIGR02432">
    <property type="entry name" value="lysidine_TilS_N"/>
    <property type="match status" value="1"/>
</dbReference>
<evidence type="ECO:0000259" key="7">
    <source>
        <dbReference type="Pfam" id="PF01171"/>
    </source>
</evidence>
<evidence type="ECO:0000256" key="6">
    <source>
        <dbReference type="ARBA" id="ARBA00048539"/>
    </source>
</evidence>
<dbReference type="Pfam" id="PF01171">
    <property type="entry name" value="ATP_bind_3"/>
    <property type="match status" value="1"/>
</dbReference>
<keyword evidence="5" id="KW-0067">ATP-binding</keyword>
<feature type="domain" description="tRNA(Ile)-lysidine/2-thiocytidine synthase N-terminal" evidence="7">
    <location>
        <begin position="28"/>
        <end position="201"/>
    </location>
</feature>
<evidence type="ECO:0000256" key="3">
    <source>
        <dbReference type="ARBA" id="ARBA00022694"/>
    </source>
</evidence>
<gene>
    <name evidence="8" type="ORF">MNB_SV-3-1409</name>
</gene>
<dbReference type="InterPro" id="IPR012094">
    <property type="entry name" value="tRNA_Ile_lys_synt"/>
</dbReference>
<dbReference type="InterPro" id="IPR014729">
    <property type="entry name" value="Rossmann-like_a/b/a_fold"/>
</dbReference>
<keyword evidence="3" id="KW-0819">tRNA processing</keyword>
<evidence type="ECO:0000256" key="1">
    <source>
        <dbReference type="ARBA" id="ARBA00013267"/>
    </source>
</evidence>
<keyword evidence="2 8" id="KW-0436">Ligase</keyword>
<dbReference type="AlphaFoldDB" id="A0A1W1BXZ3"/>
<dbReference type="GO" id="GO:0008033">
    <property type="term" value="P:tRNA processing"/>
    <property type="evidence" value="ECO:0007669"/>
    <property type="project" value="UniProtKB-KW"/>
</dbReference>
<dbReference type="CDD" id="cd01992">
    <property type="entry name" value="TilS_N"/>
    <property type="match status" value="1"/>
</dbReference>
<sequence length="341" mass="40087">MKRETTPQLKRKGILINIDTTHLKNKKNLLAFSAGIDSSALFFLLIENHIKFDIAIVDYDLREQSKKEVAHAKALAKKYKLFCHTIQAPKFTKNFEKQARDFRYEFFESLVSIEGYDTILTAHQLNDQLEWLLMRLTKGAGVSELLGLETMTKRETYTLVRPLLSYSKEELLQYLQNHNYPYFIDESNSNEKYERNRFRHQFSDALIAQYKEGIRRSFNYLHKDKEVLENSFQTIYTRKELHIIKLQNNHAKIKATDITLKKLGYLLSASQRKQIEQEEDLVIGGKWAVSLQDNLLYIAPYISNSMPKGFKEVCRVNKIPNKIRPYIFKENIDPSLLIFNF</sequence>
<dbReference type="EC" id="6.3.4.19" evidence="1"/>
<evidence type="ECO:0000313" key="8">
    <source>
        <dbReference type="EMBL" id="SFV58468.1"/>
    </source>
</evidence>
<dbReference type="GO" id="GO:0032267">
    <property type="term" value="F:tRNA(Ile)-lysidine synthase activity"/>
    <property type="evidence" value="ECO:0007669"/>
    <property type="project" value="UniProtKB-EC"/>
</dbReference>
<organism evidence="8">
    <name type="scientific">hydrothermal vent metagenome</name>
    <dbReference type="NCBI Taxonomy" id="652676"/>
    <lineage>
        <taxon>unclassified sequences</taxon>
        <taxon>metagenomes</taxon>
        <taxon>ecological metagenomes</taxon>
    </lineage>
</organism>
<dbReference type="EMBL" id="FPHI01000019">
    <property type="protein sequence ID" value="SFV58468.1"/>
    <property type="molecule type" value="Genomic_DNA"/>
</dbReference>